<dbReference type="EMBL" id="UGTP01000002">
    <property type="protein sequence ID" value="SUC37421.1"/>
    <property type="molecule type" value="Genomic_DNA"/>
</dbReference>
<accession>A0A379G962</accession>
<name>A0A379G962_9BACT</name>
<protein>
    <submittedName>
        <fullName evidence="1">Uncharacterized protein</fullName>
    </submittedName>
</protein>
<evidence type="ECO:0000313" key="2">
    <source>
        <dbReference type="Proteomes" id="UP000254235"/>
    </source>
</evidence>
<proteinExistence type="predicted"/>
<organism evidence="1 2">
    <name type="scientific">Prevotella pallens</name>
    <dbReference type="NCBI Taxonomy" id="60133"/>
    <lineage>
        <taxon>Bacteria</taxon>
        <taxon>Pseudomonadati</taxon>
        <taxon>Bacteroidota</taxon>
        <taxon>Bacteroidia</taxon>
        <taxon>Bacteroidales</taxon>
        <taxon>Prevotellaceae</taxon>
        <taxon>Prevotella</taxon>
    </lineage>
</organism>
<dbReference type="Proteomes" id="UP000254235">
    <property type="component" value="Unassembled WGS sequence"/>
</dbReference>
<gene>
    <name evidence="1" type="ORF">NCTC13043_01909</name>
</gene>
<reference evidence="1 2" key="1">
    <citation type="submission" date="2018-06" db="EMBL/GenBank/DDBJ databases">
        <authorList>
            <consortium name="Pathogen Informatics"/>
            <person name="Doyle S."/>
        </authorList>
    </citation>
    <scope>NUCLEOTIDE SEQUENCE [LARGE SCALE GENOMIC DNA]</scope>
    <source>
        <strain evidence="1 2">NCTC13043</strain>
    </source>
</reference>
<dbReference type="AlphaFoldDB" id="A0A379G962"/>
<sequence length="103" mass="11759">MVLCSVWIDGILCKVTKHLLNNKILTHKIYFINISYPPFCSLHGIRCKLYAKSHTVSVVFWLVVSLCFNASKQMPQNMAIYSFLSGAILSYATKVDMHTLYIL</sequence>
<evidence type="ECO:0000313" key="1">
    <source>
        <dbReference type="EMBL" id="SUC37421.1"/>
    </source>
</evidence>